<evidence type="ECO:0000313" key="1">
    <source>
        <dbReference type="EMBL" id="CAH6722898.1"/>
    </source>
</evidence>
<name>A0ACA9YD53_9ASCO</name>
<keyword evidence="2" id="KW-1185">Reference proteome</keyword>
<dbReference type="Proteomes" id="UP001152531">
    <property type="component" value="Unassembled WGS sequence"/>
</dbReference>
<gene>
    <name evidence="1" type="ORF">CLIB1444_11S03664</name>
</gene>
<sequence length="551" mass="62656">MDFDTKFNHPTPKTPRSSPRLRIKESFKKTFFKSPPVFDVGFPTSLSPISTIETHNYPKGRALSFDYSPTPTLSSNSSLNSAYSQSPSGLTWQDKKHKGPRIKPYIYTQSQQPHHSKLNKRVGSHKCFICDELIQSKLDDENILELKCGDFVHEQCLKIQVIYNIDKSLTSGSFTANKEKLAQIILPVCEGKSCERFTDKIEFVDEEYFDSFLKLAISKSIDYDRKIIDEGEMGTEEHIFGNPFDSSKHHDQRISIIPTQGPKPAIDLPLRLTRDESMFSYRSSIQSTSPSPTISTINTLDIKMAHHQLLPLEDLKDKLLQNLMSQCTKITLATLSGLGNLRLADSLLIKWGKIQNWDEKNCFLFNKYLVSVVNSSEFKVVDLHDFNISIENGWVKVLGRECVWINSSSPSILEKWCIGLSDCSFNFPSEYLTSTLKVRESTEFVESRESGDSKAMAFESSETYNYIHSSSHTPSLNSASTIDQTRFKFHSTSSVYLDEAAETLAQVTPRVDAYFKDSDSDMDSDDEKIQNVLHNWGSLIKDVEKEISRHY</sequence>
<evidence type="ECO:0000313" key="2">
    <source>
        <dbReference type="Proteomes" id="UP001152531"/>
    </source>
</evidence>
<accession>A0ACA9YD53</accession>
<dbReference type="EMBL" id="CALSDN010000011">
    <property type="protein sequence ID" value="CAH6722898.1"/>
    <property type="molecule type" value="Genomic_DNA"/>
</dbReference>
<comment type="caution">
    <text evidence="1">The sequence shown here is derived from an EMBL/GenBank/DDBJ whole genome shotgun (WGS) entry which is preliminary data.</text>
</comment>
<protein>
    <submittedName>
        <fullName evidence="1">Uncharacterized protein</fullName>
    </submittedName>
</protein>
<proteinExistence type="predicted"/>
<organism evidence="1 2">
    <name type="scientific">[Candida] jaroonii</name>
    <dbReference type="NCBI Taxonomy" id="467808"/>
    <lineage>
        <taxon>Eukaryota</taxon>
        <taxon>Fungi</taxon>
        <taxon>Dikarya</taxon>
        <taxon>Ascomycota</taxon>
        <taxon>Saccharomycotina</taxon>
        <taxon>Pichiomycetes</taxon>
        <taxon>Debaryomycetaceae</taxon>
        <taxon>Yamadazyma</taxon>
    </lineage>
</organism>
<reference evidence="1" key="1">
    <citation type="submission" date="2022-06" db="EMBL/GenBank/DDBJ databases">
        <authorList>
            <person name="Legras J.-L."/>
            <person name="Devillers H."/>
            <person name="Grondin C."/>
        </authorList>
    </citation>
    <scope>NUCLEOTIDE SEQUENCE</scope>
    <source>
        <strain evidence="1">CLIB 1444</strain>
    </source>
</reference>